<proteinExistence type="predicted"/>
<accession>A0A504JH78</accession>
<dbReference type="RefSeq" id="WP_140593605.1">
    <property type="nucleotide sequence ID" value="NZ_VFWZ01000003.1"/>
</dbReference>
<comment type="caution">
    <text evidence="1">The sequence shown here is derived from an EMBL/GenBank/DDBJ whole genome shotgun (WGS) entry which is preliminary data.</text>
</comment>
<dbReference type="EMBL" id="VFWZ01000003">
    <property type="protein sequence ID" value="TPN86189.1"/>
    <property type="molecule type" value="Genomic_DNA"/>
</dbReference>
<evidence type="ECO:0008006" key="3">
    <source>
        <dbReference type="Google" id="ProtNLM"/>
    </source>
</evidence>
<sequence>MKHLLPLLFLFTVVSCGDDSYQYTESIVGEWTAKALKIKGKSYSMEKTKFILTFNEDLTYSLDSKLTKIANDYFFESIPFRGEGTFKGDYAVVSDNMIRIKEKYRDKIPLYPSIKNDELTLMYISRDNTKIIITLTKTPENE</sequence>
<dbReference type="PROSITE" id="PS51257">
    <property type="entry name" value="PROKAR_LIPOPROTEIN"/>
    <property type="match status" value="1"/>
</dbReference>
<name>A0A504JH78_9FLAO</name>
<dbReference type="Proteomes" id="UP000315540">
    <property type="component" value="Unassembled WGS sequence"/>
</dbReference>
<evidence type="ECO:0000313" key="1">
    <source>
        <dbReference type="EMBL" id="TPN86189.1"/>
    </source>
</evidence>
<reference evidence="1 2" key="1">
    <citation type="submission" date="2019-06" db="EMBL/GenBank/DDBJ databases">
        <authorList>
            <person name="Meng X."/>
        </authorList>
    </citation>
    <scope>NUCLEOTIDE SEQUENCE [LARGE SCALE GENOMIC DNA]</scope>
    <source>
        <strain evidence="1 2">M625</strain>
    </source>
</reference>
<keyword evidence="2" id="KW-1185">Reference proteome</keyword>
<evidence type="ECO:0000313" key="2">
    <source>
        <dbReference type="Proteomes" id="UP000315540"/>
    </source>
</evidence>
<dbReference type="AlphaFoldDB" id="A0A504JH78"/>
<organism evidence="1 2">
    <name type="scientific">Aquimarina algicola</name>
    <dbReference type="NCBI Taxonomy" id="2589995"/>
    <lineage>
        <taxon>Bacteria</taxon>
        <taxon>Pseudomonadati</taxon>
        <taxon>Bacteroidota</taxon>
        <taxon>Flavobacteriia</taxon>
        <taxon>Flavobacteriales</taxon>
        <taxon>Flavobacteriaceae</taxon>
        <taxon>Aquimarina</taxon>
    </lineage>
</organism>
<protein>
    <recommendedName>
        <fullName evidence="3">Lipocalin-like domain-containing protein</fullName>
    </recommendedName>
</protein>
<gene>
    <name evidence="1" type="ORF">FHK87_13035</name>
</gene>